<dbReference type="Proteomes" id="UP001044222">
    <property type="component" value="Chromosome 13"/>
</dbReference>
<evidence type="ECO:0000313" key="3">
    <source>
        <dbReference type="EMBL" id="KAG5836970.1"/>
    </source>
</evidence>
<evidence type="ECO:0000313" key="4">
    <source>
        <dbReference type="Proteomes" id="UP001044222"/>
    </source>
</evidence>
<organism evidence="3 4">
    <name type="scientific">Anguilla anguilla</name>
    <name type="common">European freshwater eel</name>
    <name type="synonym">Muraena anguilla</name>
    <dbReference type="NCBI Taxonomy" id="7936"/>
    <lineage>
        <taxon>Eukaryota</taxon>
        <taxon>Metazoa</taxon>
        <taxon>Chordata</taxon>
        <taxon>Craniata</taxon>
        <taxon>Vertebrata</taxon>
        <taxon>Euteleostomi</taxon>
        <taxon>Actinopterygii</taxon>
        <taxon>Neopterygii</taxon>
        <taxon>Teleostei</taxon>
        <taxon>Anguilliformes</taxon>
        <taxon>Anguillidae</taxon>
        <taxon>Anguilla</taxon>
    </lineage>
</organism>
<dbReference type="EMBL" id="JAFIRN010000013">
    <property type="protein sequence ID" value="KAG5836970.1"/>
    <property type="molecule type" value="Genomic_DNA"/>
</dbReference>
<dbReference type="AlphaFoldDB" id="A0A9D3RNM2"/>
<reference evidence="3" key="1">
    <citation type="submission" date="2021-01" db="EMBL/GenBank/DDBJ databases">
        <title>A chromosome-scale assembly of European eel, Anguilla anguilla.</title>
        <authorList>
            <person name="Henkel C."/>
            <person name="Jong-Raadsen S.A."/>
            <person name="Dufour S."/>
            <person name="Weltzien F.-A."/>
            <person name="Palstra A.P."/>
            <person name="Pelster B."/>
            <person name="Spaink H.P."/>
            <person name="Van Den Thillart G.E."/>
            <person name="Jansen H."/>
            <person name="Zahm M."/>
            <person name="Klopp C."/>
            <person name="Cedric C."/>
            <person name="Louis A."/>
            <person name="Berthelot C."/>
            <person name="Parey E."/>
            <person name="Roest Crollius H."/>
            <person name="Montfort J."/>
            <person name="Robinson-Rechavi M."/>
            <person name="Bucao C."/>
            <person name="Bouchez O."/>
            <person name="Gislard M."/>
            <person name="Lluch J."/>
            <person name="Milhes M."/>
            <person name="Lampietro C."/>
            <person name="Lopez Roques C."/>
            <person name="Donnadieu C."/>
            <person name="Braasch I."/>
            <person name="Desvignes T."/>
            <person name="Postlethwait J."/>
            <person name="Bobe J."/>
            <person name="Guiguen Y."/>
            <person name="Dirks R."/>
        </authorList>
    </citation>
    <scope>NUCLEOTIDE SEQUENCE</scope>
    <source>
        <strain evidence="3">Tag_6206</strain>
        <tissue evidence="3">Liver</tissue>
    </source>
</reference>
<dbReference type="InterPro" id="IPR013320">
    <property type="entry name" value="ConA-like_dom_sf"/>
</dbReference>
<evidence type="ECO:0000259" key="2">
    <source>
        <dbReference type="PROSITE" id="PS50025"/>
    </source>
</evidence>
<evidence type="ECO:0000256" key="1">
    <source>
        <dbReference type="PROSITE-ProRule" id="PRU00122"/>
    </source>
</evidence>
<gene>
    <name evidence="3" type="ORF">ANANG_G00234300</name>
</gene>
<comment type="caution">
    <text evidence="3">The sequence shown here is derived from an EMBL/GenBank/DDBJ whole genome shotgun (WGS) entry which is preliminary data.</text>
</comment>
<accession>A0A9D3RNM2</accession>
<keyword evidence="4" id="KW-1185">Reference proteome</keyword>
<dbReference type="Pfam" id="PF02210">
    <property type="entry name" value="Laminin_G_2"/>
    <property type="match status" value="1"/>
</dbReference>
<dbReference type="SUPFAM" id="SSF49899">
    <property type="entry name" value="Concanavalin A-like lectins/glucanases"/>
    <property type="match status" value="1"/>
</dbReference>
<feature type="disulfide bond" evidence="1">
    <location>
        <begin position="119"/>
        <end position="146"/>
    </location>
</feature>
<dbReference type="Gene3D" id="2.60.120.200">
    <property type="match status" value="1"/>
</dbReference>
<sequence>MELAFRPVEDTGVLFAVVDPHRNVSFSLSLYQHTKDLVLHLKDQVFGSSSAPPSLCSGESQFLQLQVRAGQVMTELGGDKVTRKLEEQDFRYLRAVWKQPGTMVYLGGLPEGSSSFHGCLQAKVQGVDVDLDLAQVKSGDIRSYSCPSALDIQGK</sequence>
<name>A0A9D3RNM2_ANGAN</name>
<proteinExistence type="predicted"/>
<dbReference type="InterPro" id="IPR001791">
    <property type="entry name" value="Laminin_G"/>
</dbReference>
<dbReference type="PROSITE" id="PS50025">
    <property type="entry name" value="LAM_G_DOMAIN"/>
    <property type="match status" value="1"/>
</dbReference>
<protein>
    <recommendedName>
        <fullName evidence="2">Laminin G domain-containing protein</fullName>
    </recommendedName>
</protein>
<feature type="domain" description="Laminin G" evidence="2">
    <location>
        <begin position="1"/>
        <end position="146"/>
    </location>
</feature>
<keyword evidence="1" id="KW-1015">Disulfide bond</keyword>